<dbReference type="AlphaFoldDB" id="A0A6N8SA20"/>
<sequence length="200" mass="21961">MSKFEKRITQQVELRTDESGTKTLTGYAAVFNSPTDIGGYFTEQIAPGAFAETIKGDVRCLFNHQSGNVLGRTKSGTLRLSEDAHGLRFEVDLPDTVLGRDVGTLVARGDISGCSFDFRAMKQSWDDTVDPPKRTLEKVEISEVSIVTFPAYADTSVGVRSLEAIRAEAGSRNRAAAARRLAERRAAQEQRFRGIRQDAS</sequence>
<dbReference type="RefSeq" id="WP_160859479.1">
    <property type="nucleotide sequence ID" value="NZ_WUMK01000004.1"/>
</dbReference>
<dbReference type="GO" id="GO:0008233">
    <property type="term" value="F:peptidase activity"/>
    <property type="evidence" value="ECO:0007669"/>
    <property type="project" value="UniProtKB-KW"/>
</dbReference>
<organism evidence="5 6">
    <name type="scientific">Shinella kummerowiae</name>
    <dbReference type="NCBI Taxonomy" id="417745"/>
    <lineage>
        <taxon>Bacteria</taxon>
        <taxon>Pseudomonadati</taxon>
        <taxon>Pseudomonadota</taxon>
        <taxon>Alphaproteobacteria</taxon>
        <taxon>Hyphomicrobiales</taxon>
        <taxon>Rhizobiaceae</taxon>
        <taxon>Shinella</taxon>
    </lineage>
</organism>
<proteinExistence type="predicted"/>
<dbReference type="Proteomes" id="UP000435802">
    <property type="component" value="Unassembled WGS sequence"/>
</dbReference>
<dbReference type="GO" id="GO:0006508">
    <property type="term" value="P:proteolysis"/>
    <property type="evidence" value="ECO:0007669"/>
    <property type="project" value="UniProtKB-KW"/>
</dbReference>
<name>A0A6N8SA20_9HYPH</name>
<dbReference type="InterPro" id="IPR006433">
    <property type="entry name" value="Prohead_protease"/>
</dbReference>
<feature type="domain" description="Prohead serine protease" evidence="4">
    <location>
        <begin position="11"/>
        <end position="162"/>
    </location>
</feature>
<reference evidence="5 6" key="1">
    <citation type="submission" date="2019-12" db="EMBL/GenBank/DDBJ databases">
        <title>Shinella kummerowiae sp. nov., a symbiotic bacterium isolated from root nodules of the herbal legume Kummerowia stipulacea.</title>
        <authorList>
            <person name="Gao J."/>
        </authorList>
    </citation>
    <scope>NUCLEOTIDE SEQUENCE [LARGE SCALE GENOMIC DNA]</scope>
    <source>
        <strain evidence="5 6">CCBAU 25048</strain>
    </source>
</reference>
<accession>A0A6N8SA20</accession>
<dbReference type="NCBIfam" id="TIGR01543">
    <property type="entry name" value="proheadase_HK97"/>
    <property type="match status" value="1"/>
</dbReference>
<keyword evidence="3" id="KW-0378">Hydrolase</keyword>
<dbReference type="Pfam" id="PF04586">
    <property type="entry name" value="Peptidase_S78"/>
    <property type="match status" value="1"/>
</dbReference>
<evidence type="ECO:0000256" key="1">
    <source>
        <dbReference type="ARBA" id="ARBA00022612"/>
    </source>
</evidence>
<dbReference type="InterPro" id="IPR054613">
    <property type="entry name" value="Peptidase_S78_dom"/>
</dbReference>
<evidence type="ECO:0000256" key="2">
    <source>
        <dbReference type="ARBA" id="ARBA00022670"/>
    </source>
</evidence>
<keyword evidence="6" id="KW-1185">Reference proteome</keyword>
<evidence type="ECO:0000256" key="3">
    <source>
        <dbReference type="ARBA" id="ARBA00022801"/>
    </source>
</evidence>
<comment type="caution">
    <text evidence="5">The sequence shown here is derived from an EMBL/GenBank/DDBJ whole genome shotgun (WGS) entry which is preliminary data.</text>
</comment>
<dbReference type="EMBL" id="WUMK01000004">
    <property type="protein sequence ID" value="MXN45914.1"/>
    <property type="molecule type" value="Genomic_DNA"/>
</dbReference>
<evidence type="ECO:0000313" key="6">
    <source>
        <dbReference type="Proteomes" id="UP000435802"/>
    </source>
</evidence>
<protein>
    <submittedName>
        <fullName evidence="5">HK97 family phage prohead protease</fullName>
    </submittedName>
</protein>
<evidence type="ECO:0000313" key="5">
    <source>
        <dbReference type="EMBL" id="MXN45914.1"/>
    </source>
</evidence>
<dbReference type="OrthoDB" id="64791at2"/>
<evidence type="ECO:0000259" key="4">
    <source>
        <dbReference type="Pfam" id="PF04586"/>
    </source>
</evidence>
<keyword evidence="1" id="KW-1188">Viral release from host cell</keyword>
<keyword evidence="2 5" id="KW-0645">Protease</keyword>
<gene>
    <name evidence="5" type="ORF">GR138_11990</name>
</gene>